<dbReference type="Proteomes" id="UP000386281">
    <property type="component" value="Unassembled WGS sequence"/>
</dbReference>
<accession>A0A449D7G7</accession>
<dbReference type="RefSeq" id="WP_190246892.1">
    <property type="nucleotide sequence ID" value="NZ_CAACXN010000015.1"/>
</dbReference>
<dbReference type="EMBL" id="CAACXN010000015">
    <property type="protein sequence ID" value="VEW13547.1"/>
    <property type="molecule type" value="Genomic_DNA"/>
</dbReference>
<evidence type="ECO:0000313" key="2">
    <source>
        <dbReference type="Proteomes" id="UP000386281"/>
    </source>
</evidence>
<reference evidence="1 2" key="1">
    <citation type="submission" date="2019-02" db="EMBL/GenBank/DDBJ databases">
        <authorList>
            <consortium name="Pathogen Informatics"/>
        </authorList>
    </citation>
    <scope>NUCLEOTIDE SEQUENCE [LARGE SCALE GENOMIC DNA]</scope>
    <source>
        <strain evidence="1 2">3012STDY7078520</strain>
    </source>
</reference>
<sequence length="226" mass="25829">MAAEKACTALGCSTPIGRSGAKGFCPYHYRRFHKYGDPLHERYIPNLGQCQVDDCSKDAYRKDYCYAHYMKDWRYGTPTPQHPDRWEDLTGRRFGTLTATARRGDGMWELRCDCGNPTTARASALNRGDKLHCEDISLHRRRDDAGYRAAHDRVRRDRGKASEHACTDCGSQAQQWSYDHEDPNECYAEDLSLSPVAYSLDVNHYQPRCIPCHKRFDLGRIDAATA</sequence>
<name>A0A449D7G7_9MICO</name>
<dbReference type="AlphaFoldDB" id="A0A449D7G7"/>
<gene>
    <name evidence="1" type="ORF">NCTC12391_01792</name>
</gene>
<evidence type="ECO:0000313" key="1">
    <source>
        <dbReference type="EMBL" id="VEW13547.1"/>
    </source>
</evidence>
<organism evidence="1 2">
    <name type="scientific">Brevibacterium casei</name>
    <dbReference type="NCBI Taxonomy" id="33889"/>
    <lineage>
        <taxon>Bacteria</taxon>
        <taxon>Bacillati</taxon>
        <taxon>Actinomycetota</taxon>
        <taxon>Actinomycetes</taxon>
        <taxon>Micrococcales</taxon>
        <taxon>Brevibacteriaceae</taxon>
        <taxon>Brevibacterium</taxon>
    </lineage>
</organism>
<proteinExistence type="predicted"/>
<protein>
    <submittedName>
        <fullName evidence="1">Uncharacterized protein</fullName>
    </submittedName>
</protein>